<dbReference type="RefSeq" id="WP_185990948.1">
    <property type="nucleotide sequence ID" value="NZ_JACCAE010000001.1"/>
</dbReference>
<name>A0A852VQN8_9MICO</name>
<keyword evidence="2 4" id="KW-0560">Oxidoreductase</keyword>
<dbReference type="PROSITE" id="PS51353">
    <property type="entry name" value="ARSC"/>
    <property type="match status" value="1"/>
</dbReference>
<comment type="caution">
    <text evidence="4">The sequence shown here is derived from an EMBL/GenBank/DDBJ whole genome shotgun (WGS) entry which is preliminary data.</text>
</comment>
<dbReference type="PANTHER" id="PTHR30041:SF4">
    <property type="entry name" value="ARSENATE REDUCTASE"/>
    <property type="match status" value="1"/>
</dbReference>
<dbReference type="EC" id="1.20.4.1" evidence="4"/>
<organism evidence="4 5">
    <name type="scientific">Janibacter cremeus</name>
    <dbReference type="NCBI Taxonomy" id="1285192"/>
    <lineage>
        <taxon>Bacteria</taxon>
        <taxon>Bacillati</taxon>
        <taxon>Actinomycetota</taxon>
        <taxon>Actinomycetes</taxon>
        <taxon>Micrococcales</taxon>
        <taxon>Intrasporangiaceae</taxon>
        <taxon>Janibacter</taxon>
    </lineage>
</organism>
<evidence type="ECO:0000256" key="1">
    <source>
        <dbReference type="ARBA" id="ARBA00007198"/>
    </source>
</evidence>
<dbReference type="Proteomes" id="UP000554054">
    <property type="component" value="Unassembled WGS sequence"/>
</dbReference>
<dbReference type="InterPro" id="IPR006660">
    <property type="entry name" value="Arsenate_reductase-like"/>
</dbReference>
<dbReference type="PANTHER" id="PTHR30041">
    <property type="entry name" value="ARSENATE REDUCTASE"/>
    <property type="match status" value="1"/>
</dbReference>
<dbReference type="AlphaFoldDB" id="A0A852VQN8"/>
<proteinExistence type="inferred from homology"/>
<dbReference type="InterPro" id="IPR006659">
    <property type="entry name" value="Arsenate_reductase"/>
</dbReference>
<dbReference type="InterPro" id="IPR036249">
    <property type="entry name" value="Thioredoxin-like_sf"/>
</dbReference>
<sequence length="118" mass="13007">MSDLTVLHNPKCSTSRSALETLDAAGAQAEVVQYLKEPLDEAALRELISKLEDEPTDLVRRDSFFKDQGLTDADVATVDQVVAVLVQHPRLMQRPVIVKGERAIIGRPKDRVAPFVEG</sequence>
<evidence type="ECO:0000256" key="2">
    <source>
        <dbReference type="ARBA" id="ARBA00023002"/>
    </source>
</evidence>
<keyword evidence="5" id="KW-1185">Reference proteome</keyword>
<dbReference type="SUPFAM" id="SSF52833">
    <property type="entry name" value="Thioredoxin-like"/>
    <property type="match status" value="1"/>
</dbReference>
<comment type="similarity">
    <text evidence="1 3">Belongs to the ArsC family.</text>
</comment>
<dbReference type="Pfam" id="PF03960">
    <property type="entry name" value="ArsC"/>
    <property type="match status" value="1"/>
</dbReference>
<dbReference type="NCBIfam" id="TIGR00014">
    <property type="entry name" value="arsC"/>
    <property type="match status" value="1"/>
</dbReference>
<protein>
    <submittedName>
        <fullName evidence="4">Arsenate reductase</fullName>
        <ecNumber evidence="4">1.20.4.1</ecNumber>
    </submittedName>
</protein>
<dbReference type="Gene3D" id="3.40.30.10">
    <property type="entry name" value="Glutaredoxin"/>
    <property type="match status" value="1"/>
</dbReference>
<evidence type="ECO:0000313" key="5">
    <source>
        <dbReference type="Proteomes" id="UP000554054"/>
    </source>
</evidence>
<gene>
    <name evidence="4" type="ORF">BJY20_001490</name>
</gene>
<dbReference type="EMBL" id="JACCAE010000001">
    <property type="protein sequence ID" value="NYF98098.1"/>
    <property type="molecule type" value="Genomic_DNA"/>
</dbReference>
<accession>A0A852VQN8</accession>
<dbReference type="GO" id="GO:0008794">
    <property type="term" value="F:arsenate reductase (glutaredoxin) activity"/>
    <property type="evidence" value="ECO:0007669"/>
    <property type="project" value="UniProtKB-EC"/>
</dbReference>
<reference evidence="4 5" key="1">
    <citation type="submission" date="2020-07" db="EMBL/GenBank/DDBJ databases">
        <title>Sequencing the genomes of 1000 actinobacteria strains.</title>
        <authorList>
            <person name="Klenk H.-P."/>
        </authorList>
    </citation>
    <scope>NUCLEOTIDE SEQUENCE [LARGE SCALE GENOMIC DNA]</scope>
    <source>
        <strain evidence="4 5">DSM 26154</strain>
    </source>
</reference>
<evidence type="ECO:0000256" key="3">
    <source>
        <dbReference type="PROSITE-ProRule" id="PRU01282"/>
    </source>
</evidence>
<evidence type="ECO:0000313" key="4">
    <source>
        <dbReference type="EMBL" id="NYF98098.1"/>
    </source>
</evidence>